<evidence type="ECO:0000256" key="1">
    <source>
        <dbReference type="ARBA" id="ARBA00004123"/>
    </source>
</evidence>
<evidence type="ECO:0000256" key="2">
    <source>
        <dbReference type="ARBA" id="ARBA00005907"/>
    </source>
</evidence>
<organism evidence="5 6">
    <name type="scientific">Corymbia citriodora subsp. variegata</name>
    <dbReference type="NCBI Taxonomy" id="360336"/>
    <lineage>
        <taxon>Eukaryota</taxon>
        <taxon>Viridiplantae</taxon>
        <taxon>Streptophyta</taxon>
        <taxon>Embryophyta</taxon>
        <taxon>Tracheophyta</taxon>
        <taxon>Spermatophyta</taxon>
        <taxon>Magnoliopsida</taxon>
        <taxon>eudicotyledons</taxon>
        <taxon>Gunneridae</taxon>
        <taxon>Pentapetalae</taxon>
        <taxon>rosids</taxon>
        <taxon>malvids</taxon>
        <taxon>Myrtales</taxon>
        <taxon>Myrtaceae</taxon>
        <taxon>Myrtoideae</taxon>
        <taxon>Eucalypteae</taxon>
        <taxon>Corymbia</taxon>
    </lineage>
</organism>
<dbReference type="GO" id="GO:0005654">
    <property type="term" value="C:nucleoplasm"/>
    <property type="evidence" value="ECO:0007669"/>
    <property type="project" value="TreeGrafter"/>
</dbReference>
<comment type="caution">
    <text evidence="5">The sequence shown here is derived from an EMBL/GenBank/DDBJ whole genome shotgun (WGS) entry which is preliminary data.</text>
</comment>
<comment type="subcellular location">
    <subcellularLocation>
        <location evidence="1">Nucleus</location>
    </subcellularLocation>
</comment>
<evidence type="ECO:0000256" key="4">
    <source>
        <dbReference type="SAM" id="MobiDB-lite"/>
    </source>
</evidence>
<dbReference type="Proteomes" id="UP000806378">
    <property type="component" value="Unassembled WGS sequence"/>
</dbReference>
<dbReference type="GO" id="GO:0030690">
    <property type="term" value="C:Noc1p-Noc2p complex"/>
    <property type="evidence" value="ECO:0007669"/>
    <property type="project" value="TreeGrafter"/>
</dbReference>
<feature type="compositionally biased region" description="Acidic residues" evidence="4">
    <location>
        <begin position="1"/>
        <end position="21"/>
    </location>
</feature>
<evidence type="ECO:0000313" key="5">
    <source>
        <dbReference type="EMBL" id="KAF7846455.1"/>
    </source>
</evidence>
<evidence type="ECO:0000256" key="3">
    <source>
        <dbReference type="ARBA" id="ARBA00023242"/>
    </source>
</evidence>
<name>A0A8T0CKZ8_CORYI</name>
<dbReference type="AlphaFoldDB" id="A0A8T0CKZ8"/>
<dbReference type="PANTHER" id="PTHR12687">
    <property type="entry name" value="NUCLEOLAR COMPLEX 2 AND RAD4-RELATED"/>
    <property type="match status" value="1"/>
</dbReference>
<evidence type="ECO:0000313" key="6">
    <source>
        <dbReference type="Proteomes" id="UP000806378"/>
    </source>
</evidence>
<keyword evidence="6" id="KW-1185">Reference proteome</keyword>
<dbReference type="OrthoDB" id="10266662at2759"/>
<reference evidence="5" key="1">
    <citation type="submission" date="2020-05" db="EMBL/GenBank/DDBJ databases">
        <title>WGS assembly of Corymbia citriodora subspecies variegata.</title>
        <authorList>
            <person name="Barry K."/>
            <person name="Hundley H."/>
            <person name="Shu S."/>
            <person name="Jenkins J."/>
            <person name="Grimwood J."/>
            <person name="Baten A."/>
        </authorList>
    </citation>
    <scope>NUCLEOTIDE SEQUENCE</scope>
    <source>
        <strain evidence="5">CV2-018</strain>
    </source>
</reference>
<feature type="region of interest" description="Disordered" evidence="4">
    <location>
        <begin position="1"/>
        <end position="45"/>
    </location>
</feature>
<accession>A0A8T0CKZ8</accession>
<protein>
    <submittedName>
        <fullName evidence="5">Uncharacterized protein</fullName>
    </submittedName>
</protein>
<dbReference type="PANTHER" id="PTHR12687:SF4">
    <property type="entry name" value="NUCLEOLAR COMPLEX PROTEIN 2 HOMOLOG"/>
    <property type="match status" value="1"/>
</dbReference>
<dbReference type="Gramene" id="rna-gnl|WGS:JABURB|Cocit.L4310.1">
    <property type="protein sequence ID" value="cds-KAF7846455.1"/>
    <property type="gene ID" value="gene-BT93_L4310"/>
</dbReference>
<dbReference type="GO" id="GO:0030691">
    <property type="term" value="C:Noc2p-Noc3p complex"/>
    <property type="evidence" value="ECO:0007669"/>
    <property type="project" value="TreeGrafter"/>
</dbReference>
<dbReference type="GO" id="GO:0005730">
    <property type="term" value="C:nucleolus"/>
    <property type="evidence" value="ECO:0007669"/>
    <property type="project" value="TreeGrafter"/>
</dbReference>
<keyword evidence="3" id="KW-0539">Nucleus</keyword>
<feature type="compositionally biased region" description="Basic residues" evidence="4">
    <location>
        <begin position="27"/>
        <end position="36"/>
    </location>
</feature>
<sequence length="97" mass="11263">MDADDTVESLDYELSDEDEEGSTGSRRMSKSKSKAREHKEQLQRLQEKDPEFFQFLKEHDQELLEFDDEDIEVSDALNQLSMKYAQGNCLHSSCLTL</sequence>
<gene>
    <name evidence="5" type="ORF">BT93_L4310</name>
</gene>
<dbReference type="EMBL" id="MU093122">
    <property type="protein sequence ID" value="KAF7846455.1"/>
    <property type="molecule type" value="Genomic_DNA"/>
</dbReference>
<dbReference type="InterPro" id="IPR005343">
    <property type="entry name" value="Noc2"/>
</dbReference>
<comment type="similarity">
    <text evidence="2">Belongs to the NOC2 family.</text>
</comment>
<dbReference type="GO" id="GO:0042273">
    <property type="term" value="P:ribosomal large subunit biogenesis"/>
    <property type="evidence" value="ECO:0007669"/>
    <property type="project" value="TreeGrafter"/>
</dbReference>
<proteinExistence type="inferred from homology"/>